<feature type="region of interest" description="Disordered" evidence="6">
    <location>
        <begin position="1"/>
        <end position="34"/>
    </location>
</feature>
<reference evidence="7" key="1">
    <citation type="submission" date="2020-10" db="EMBL/GenBank/DDBJ databases">
        <title>Connecting structure to function with the recovery of over 1000 high-quality activated sludge metagenome-assembled genomes encoding full-length rRNA genes using long-read sequencing.</title>
        <authorList>
            <person name="Singleton C.M."/>
            <person name="Petriglieri F."/>
            <person name="Kristensen J.M."/>
            <person name="Kirkegaard R.H."/>
            <person name="Michaelsen T.Y."/>
            <person name="Andersen M.H."/>
            <person name="Karst S.M."/>
            <person name="Dueholm M.S."/>
            <person name="Nielsen P.H."/>
            <person name="Albertsen M."/>
        </authorList>
    </citation>
    <scope>NUCLEOTIDE SEQUENCE</scope>
    <source>
        <strain evidence="7">Skiv_18-Q3-R9-52_MAXAC.067</strain>
    </source>
</reference>
<dbReference type="GO" id="GO:0005198">
    <property type="term" value="F:structural molecule activity"/>
    <property type="evidence" value="ECO:0007669"/>
    <property type="project" value="UniProtKB-UniRule"/>
</dbReference>
<dbReference type="PRINTS" id="PR01006">
    <property type="entry name" value="FLGHOOKFLIE"/>
</dbReference>
<feature type="compositionally biased region" description="Gly residues" evidence="6">
    <location>
        <begin position="23"/>
        <end position="34"/>
    </location>
</feature>
<evidence type="ECO:0000313" key="8">
    <source>
        <dbReference type="Proteomes" id="UP000886657"/>
    </source>
</evidence>
<dbReference type="Pfam" id="PF02049">
    <property type="entry name" value="FliE"/>
    <property type="match status" value="1"/>
</dbReference>
<keyword evidence="7" id="KW-0282">Flagellum</keyword>
<protein>
    <recommendedName>
        <fullName evidence="4 5">Flagellar hook-basal body complex protein FliE</fullName>
    </recommendedName>
</protein>
<keyword evidence="3 4" id="KW-0975">Bacterial flagellum</keyword>
<dbReference type="PANTHER" id="PTHR34653">
    <property type="match status" value="1"/>
</dbReference>
<organism evidence="7 8">
    <name type="scientific">Candidatus Geothrix skivensis</name>
    <dbReference type="NCBI Taxonomy" id="2954439"/>
    <lineage>
        <taxon>Bacteria</taxon>
        <taxon>Pseudomonadati</taxon>
        <taxon>Acidobacteriota</taxon>
        <taxon>Holophagae</taxon>
        <taxon>Holophagales</taxon>
        <taxon>Holophagaceae</taxon>
        <taxon>Geothrix</taxon>
    </lineage>
</organism>
<evidence type="ECO:0000256" key="2">
    <source>
        <dbReference type="ARBA" id="ARBA00009272"/>
    </source>
</evidence>
<evidence type="ECO:0000256" key="3">
    <source>
        <dbReference type="ARBA" id="ARBA00023143"/>
    </source>
</evidence>
<name>A0A9D7XH13_9BACT</name>
<keyword evidence="7" id="KW-0969">Cilium</keyword>
<dbReference type="GO" id="GO:0009425">
    <property type="term" value="C:bacterial-type flagellum basal body"/>
    <property type="evidence" value="ECO:0007669"/>
    <property type="project" value="UniProtKB-SubCell"/>
</dbReference>
<evidence type="ECO:0000256" key="5">
    <source>
        <dbReference type="NCBIfam" id="TIGR00205"/>
    </source>
</evidence>
<accession>A0A9D7XH13</accession>
<dbReference type="AlphaFoldDB" id="A0A9D7XH13"/>
<keyword evidence="7" id="KW-0966">Cell projection</keyword>
<gene>
    <name evidence="4 7" type="primary">fliE</name>
    <name evidence="7" type="ORF">IPP58_01630</name>
</gene>
<dbReference type="Proteomes" id="UP000886657">
    <property type="component" value="Unassembled WGS sequence"/>
</dbReference>
<comment type="similarity">
    <text evidence="2 4">Belongs to the FliE family.</text>
</comment>
<evidence type="ECO:0000256" key="4">
    <source>
        <dbReference type="HAMAP-Rule" id="MF_00724"/>
    </source>
</evidence>
<evidence type="ECO:0000313" key="7">
    <source>
        <dbReference type="EMBL" id="MBK9795198.1"/>
    </source>
</evidence>
<comment type="caution">
    <text evidence="7">The sequence shown here is derived from an EMBL/GenBank/DDBJ whole genome shotgun (WGS) entry which is preliminary data.</text>
</comment>
<comment type="subcellular location">
    <subcellularLocation>
        <location evidence="1 4">Bacterial flagellum basal body</location>
    </subcellularLocation>
</comment>
<evidence type="ECO:0000256" key="1">
    <source>
        <dbReference type="ARBA" id="ARBA00004117"/>
    </source>
</evidence>
<dbReference type="GO" id="GO:0071973">
    <property type="term" value="P:bacterial-type flagellum-dependent cell motility"/>
    <property type="evidence" value="ECO:0007669"/>
    <property type="project" value="InterPro"/>
</dbReference>
<dbReference type="InterPro" id="IPR001624">
    <property type="entry name" value="FliE"/>
</dbReference>
<dbReference type="HAMAP" id="MF_00724">
    <property type="entry name" value="FliE"/>
    <property type="match status" value="1"/>
</dbReference>
<evidence type="ECO:0000256" key="6">
    <source>
        <dbReference type="SAM" id="MobiDB-lite"/>
    </source>
</evidence>
<dbReference type="NCBIfam" id="TIGR00205">
    <property type="entry name" value="fliE"/>
    <property type="match status" value="1"/>
</dbReference>
<sequence length="106" mass="11152">MDPLLNIPSLPPLGPASGTSKTGQGGGAQGAEGGVAFGDLLKQALQEVNQASAQAQDEARNLMTGEGADMHTAMLAVQKADLSFQMMMAVRSKLIDAYREVMRMQM</sequence>
<proteinExistence type="inferred from homology"/>
<dbReference type="PANTHER" id="PTHR34653:SF1">
    <property type="entry name" value="FLAGELLAR HOOK-BASAL BODY COMPLEX PROTEIN FLIE"/>
    <property type="match status" value="1"/>
</dbReference>
<dbReference type="EMBL" id="JADKIO010000004">
    <property type="protein sequence ID" value="MBK9795198.1"/>
    <property type="molecule type" value="Genomic_DNA"/>
</dbReference>
<dbReference type="GO" id="GO:0003774">
    <property type="term" value="F:cytoskeletal motor activity"/>
    <property type="evidence" value="ECO:0007669"/>
    <property type="project" value="InterPro"/>
</dbReference>